<evidence type="ECO:0000256" key="4">
    <source>
        <dbReference type="ARBA" id="ARBA00023040"/>
    </source>
</evidence>
<dbReference type="Proteomes" id="UP000887581">
    <property type="component" value="Unplaced"/>
</dbReference>
<evidence type="ECO:0000313" key="12">
    <source>
        <dbReference type="WBParaSite" id="sdigi.contig21.g1832.t1"/>
    </source>
</evidence>
<dbReference type="Gene3D" id="1.20.1070.10">
    <property type="entry name" value="Rhodopsin 7-helix transmembrane proteins"/>
    <property type="match status" value="1"/>
</dbReference>
<proteinExistence type="predicted"/>
<dbReference type="PRINTS" id="PR00237">
    <property type="entry name" value="GPCRRHODOPSN"/>
</dbReference>
<dbReference type="Pfam" id="PF00001">
    <property type="entry name" value="7tm_1"/>
    <property type="match status" value="1"/>
</dbReference>
<keyword evidence="5 9" id="KW-0472">Membrane</keyword>
<keyword evidence="3 9" id="KW-1133">Transmembrane helix</keyword>
<evidence type="ECO:0000256" key="6">
    <source>
        <dbReference type="ARBA" id="ARBA00023170"/>
    </source>
</evidence>
<evidence type="ECO:0000256" key="5">
    <source>
        <dbReference type="ARBA" id="ARBA00023136"/>
    </source>
</evidence>
<dbReference type="PANTHER" id="PTHR24238">
    <property type="entry name" value="G-PROTEIN COUPLED RECEPTOR"/>
    <property type="match status" value="1"/>
</dbReference>
<keyword evidence="6" id="KW-0675">Receptor</keyword>
<feature type="domain" description="G-protein coupled receptors family 1 profile" evidence="10">
    <location>
        <begin position="1"/>
        <end position="144"/>
    </location>
</feature>
<keyword evidence="7" id="KW-0807">Transducer</keyword>
<dbReference type="WBParaSite" id="sdigi.contig21.g1832.t1">
    <property type="protein sequence ID" value="sdigi.contig21.g1832.t1"/>
    <property type="gene ID" value="sdigi.contig21.g1832"/>
</dbReference>
<keyword evidence="2 9" id="KW-0812">Transmembrane</keyword>
<dbReference type="GO" id="GO:0008188">
    <property type="term" value="F:neuropeptide receptor activity"/>
    <property type="evidence" value="ECO:0007669"/>
    <property type="project" value="TreeGrafter"/>
</dbReference>
<evidence type="ECO:0000256" key="7">
    <source>
        <dbReference type="ARBA" id="ARBA00023224"/>
    </source>
</evidence>
<keyword evidence="11" id="KW-1185">Reference proteome</keyword>
<evidence type="ECO:0000256" key="3">
    <source>
        <dbReference type="ARBA" id="ARBA00022989"/>
    </source>
</evidence>
<name>A0A915PJV4_9BILA</name>
<dbReference type="SUPFAM" id="SSF81321">
    <property type="entry name" value="Family A G protein-coupled receptor-like"/>
    <property type="match status" value="1"/>
</dbReference>
<dbReference type="GO" id="GO:0005886">
    <property type="term" value="C:plasma membrane"/>
    <property type="evidence" value="ECO:0007669"/>
    <property type="project" value="TreeGrafter"/>
</dbReference>
<feature type="region of interest" description="Disordered" evidence="8">
    <location>
        <begin position="1"/>
        <end position="23"/>
    </location>
</feature>
<dbReference type="PANTHER" id="PTHR24238:SF75">
    <property type="entry name" value="CHOLECYSTOKININ-LIKE RECEPTOR AT 17D1-RELATED"/>
    <property type="match status" value="1"/>
</dbReference>
<comment type="subcellular location">
    <subcellularLocation>
        <location evidence="1">Membrane</location>
        <topology evidence="1">Multi-pass membrane protein</topology>
    </subcellularLocation>
</comment>
<keyword evidence="4" id="KW-0297">G-protein coupled receptor</keyword>
<evidence type="ECO:0000256" key="2">
    <source>
        <dbReference type="ARBA" id="ARBA00022692"/>
    </source>
</evidence>
<evidence type="ECO:0000256" key="8">
    <source>
        <dbReference type="SAM" id="MobiDB-lite"/>
    </source>
</evidence>
<dbReference type="PROSITE" id="PS50262">
    <property type="entry name" value="G_PROTEIN_RECEP_F1_2"/>
    <property type="match status" value="1"/>
</dbReference>
<sequence length="240" mass="27684">MCVSSRDDGHERPCRDATRGRLKTSKRNDTKNLNCFYTPMKQIRTTSDSTSLTFSRKNKSFDLSNKSSLRSTHSERSILAKQRVIKMLIVIVIIFFCCWTPNYMWWLLLTAQDSFKTFDIWNSEVNTAITVLCYISSCANPITYCFLNKKFRTALLITFGCPRKNPNQFQTVYMPEVAMDALAQKRSNEDSGALRLERTEPNDESPVNVIHSETVLYHHSTNTTMTTTTAHQERKRPVLD</sequence>
<feature type="transmembrane region" description="Helical" evidence="9">
    <location>
        <begin position="84"/>
        <end position="108"/>
    </location>
</feature>
<dbReference type="AlphaFoldDB" id="A0A915PJV4"/>
<evidence type="ECO:0000256" key="1">
    <source>
        <dbReference type="ARBA" id="ARBA00004141"/>
    </source>
</evidence>
<evidence type="ECO:0000259" key="10">
    <source>
        <dbReference type="PROSITE" id="PS50262"/>
    </source>
</evidence>
<reference evidence="12" key="1">
    <citation type="submission" date="2022-11" db="UniProtKB">
        <authorList>
            <consortium name="WormBaseParasite"/>
        </authorList>
    </citation>
    <scope>IDENTIFICATION</scope>
</reference>
<organism evidence="11 12">
    <name type="scientific">Setaria digitata</name>
    <dbReference type="NCBI Taxonomy" id="48799"/>
    <lineage>
        <taxon>Eukaryota</taxon>
        <taxon>Metazoa</taxon>
        <taxon>Ecdysozoa</taxon>
        <taxon>Nematoda</taxon>
        <taxon>Chromadorea</taxon>
        <taxon>Rhabditida</taxon>
        <taxon>Spirurina</taxon>
        <taxon>Spiruromorpha</taxon>
        <taxon>Filarioidea</taxon>
        <taxon>Setariidae</taxon>
        <taxon>Setaria</taxon>
    </lineage>
</organism>
<protein>
    <submittedName>
        <fullName evidence="12">G-protein coupled receptors family 1 profile domain-containing protein</fullName>
    </submittedName>
</protein>
<dbReference type="InterPro" id="IPR000276">
    <property type="entry name" value="GPCR_Rhodpsn"/>
</dbReference>
<feature type="transmembrane region" description="Helical" evidence="9">
    <location>
        <begin position="128"/>
        <end position="147"/>
    </location>
</feature>
<feature type="compositionally biased region" description="Basic and acidic residues" evidence="8">
    <location>
        <begin position="1"/>
        <end position="19"/>
    </location>
</feature>
<accession>A0A915PJV4</accession>
<dbReference type="InterPro" id="IPR017452">
    <property type="entry name" value="GPCR_Rhodpsn_7TM"/>
</dbReference>
<evidence type="ECO:0000313" key="11">
    <source>
        <dbReference type="Proteomes" id="UP000887581"/>
    </source>
</evidence>
<evidence type="ECO:0000256" key="9">
    <source>
        <dbReference type="SAM" id="Phobius"/>
    </source>
</evidence>